<name>Q4FKH5_TRYB2</name>
<feature type="region of interest" description="Disordered" evidence="2">
    <location>
        <begin position="517"/>
        <end position="545"/>
    </location>
</feature>
<feature type="coiled-coil region" evidence="1">
    <location>
        <begin position="163"/>
        <end position="211"/>
    </location>
</feature>
<dbReference type="AlphaFoldDB" id="Q4FKH5"/>
<gene>
    <name evidence="3" type="ORF">Tb11.0330</name>
</gene>
<evidence type="ECO:0000256" key="2">
    <source>
        <dbReference type="SAM" id="MobiDB-lite"/>
    </source>
</evidence>
<proteinExistence type="predicted"/>
<evidence type="ECO:0000313" key="3">
    <source>
        <dbReference type="EMBL" id="CAJ17008.1"/>
    </source>
</evidence>
<feature type="coiled-coil region" evidence="1">
    <location>
        <begin position="41"/>
        <end position="75"/>
    </location>
</feature>
<sequence length="603" mass="64707">MPPAYRRKSAPGSRRTEKPAPTGTDGSSTTVRTSVLEMELVNNLKRQVAYLEAEATQLKEKLKAANELINESNTKIPKDVTKNENSDNAVVIPEERGTDKVNSAVLPEPNISHTPHGAREDGGNHMFHSYTPAYLAGLQFVVDRLRDELVVSAETLCSERRAKENAIEENAVLRLRIQELNFRLEESEKLHHDALNTLNVEQNRRRELEDRLRAGGLPVGGGDVCSTLEDIVAEKDYYRIQTDRLRVAQREGLTRIQVLEERLKEGRLHAVGMELALRSSSQELEAIQALNERKAAMYERLDKSCTFALKQMREAAETCEKVQHMLFFRSAEAASTDSSVFRFISCELEKISSALNASSAFVRDDMDTKGMASDEAPRCTVAPTAAVPQPPMAAVPQPPMAAVPQPPMAAVPQPPMAAVPQPPMAAVPQPPMAAVPQPPMAAVPQPPMAAVPQPPMAAVPQPPMAAVPQPPMAAVPQPPMAAVPQPPMAAVPQPPMAAVPQPPMAAAPQPPMAAVPQPPMAAVPQPPMAAVPQPPMAAVPQPPMAAVPQPPAVAVPVASSVGAVPSSTVNIPEGLSVAINEELEAVSRKISEAEAVLLSYLDN</sequence>
<feature type="region of interest" description="Disordered" evidence="2">
    <location>
        <begin position="1"/>
        <end position="32"/>
    </location>
</feature>
<reference evidence="3" key="1">
    <citation type="submission" date="2005-06" db="EMBL/GenBank/DDBJ databases">
        <authorList>
            <person name="Hamlin N."/>
            <person name="Brooks K."/>
            <person name="Cherevach I."/>
            <person name="Churcher C."/>
            <person name="Goodhead I."/>
            <person name="Hauser H."/>
            <person name="Mungall K."/>
            <person name="Sanders M."/>
            <person name="Simmonds M."/>
            <person name="Walker D."/>
            <person name="White B."/>
            <person name="Berriman M."/>
            <person name="Hertz-Fowler C."/>
            <person name="Renauld H."/>
            <person name="Bohme U."/>
            <person name="Arrowsmith C."/>
            <person name="Atkin R."/>
            <person name="Chillingworth T."/>
            <person name="Cronin A."/>
            <person name="Davies R."/>
            <person name="Fraser A."/>
            <person name="Hance Z."/>
            <person name="Jagels K."/>
            <person name="Johnson D."/>
            <person name="Larke N."/>
            <person name="Leech V."/>
            <person name="Lord A."/>
            <person name="MacLeod A."/>
            <person name="Moule S."/>
            <person name="Quail M."/>
            <person name="Norbertczak H."/>
            <person name="Rabbinowitsch E."/>
            <person name="Rajandream M."/>
            <person name="Reitter C."/>
            <person name="Sharp S."/>
            <person name="Whitehead S."/>
            <person name="Woodward J."/>
            <person name="Hall N."/>
            <person name="Melville S.and.Barrell.B."/>
        </authorList>
    </citation>
    <scope>NUCLEOTIDE SEQUENCE</scope>
    <source>
        <strain evidence="3">927/4 GUTat10.1</strain>
    </source>
</reference>
<protein>
    <submittedName>
        <fullName evidence="3">Uncharacterized protein</fullName>
    </submittedName>
</protein>
<organism evidence="3">
    <name type="scientific">Trypanosoma brucei brucei (strain 927/4 GUTat10.1)</name>
    <dbReference type="NCBI Taxonomy" id="185431"/>
    <lineage>
        <taxon>Eukaryota</taxon>
        <taxon>Discoba</taxon>
        <taxon>Euglenozoa</taxon>
        <taxon>Kinetoplastea</taxon>
        <taxon>Metakinetoplastina</taxon>
        <taxon>Trypanosomatida</taxon>
        <taxon>Trypanosomatidae</taxon>
        <taxon>Trypanosoma</taxon>
    </lineage>
</organism>
<dbReference type="VEuPathDB" id="TriTrypDB:Tb11.0330"/>
<dbReference type="EMBL" id="CT009753">
    <property type="protein sequence ID" value="CAJ17008.1"/>
    <property type="molecule type" value="Genomic_DNA"/>
</dbReference>
<keyword evidence="1" id="KW-0175">Coiled coil</keyword>
<accession>Q4FKH5</accession>
<evidence type="ECO:0000256" key="1">
    <source>
        <dbReference type="SAM" id="Coils"/>
    </source>
</evidence>